<sequence length="80" mass="8831">MKKLKINESKLKLHKEKISKFSDDMYNQVKGGASDGPTTCQVCPVGKITEGDCDIPTIGHDDGPYCLSATDWGWCWCHGI</sequence>
<dbReference type="RefSeq" id="WP_108113011.1">
    <property type="nucleotide sequence ID" value="NZ_QBKT01000001.1"/>
</dbReference>
<proteinExistence type="predicted"/>
<keyword evidence="2" id="KW-1185">Reference proteome</keyword>
<comment type="caution">
    <text evidence="1">The sequence shown here is derived from an EMBL/GenBank/DDBJ whole genome shotgun (WGS) entry which is preliminary data.</text>
</comment>
<evidence type="ECO:0000313" key="2">
    <source>
        <dbReference type="Proteomes" id="UP000244090"/>
    </source>
</evidence>
<evidence type="ECO:0000313" key="1">
    <source>
        <dbReference type="EMBL" id="PTX63623.1"/>
    </source>
</evidence>
<dbReference type="OrthoDB" id="1452680at2"/>
<reference evidence="1 2" key="1">
    <citation type="submission" date="2018-04" db="EMBL/GenBank/DDBJ databases">
        <title>Genomic Encyclopedia of Archaeal and Bacterial Type Strains, Phase II (KMG-II): from individual species to whole genera.</title>
        <authorList>
            <person name="Goeker M."/>
        </authorList>
    </citation>
    <scope>NUCLEOTIDE SEQUENCE [LARGE SCALE GENOMIC DNA]</scope>
    <source>
        <strain evidence="1 2">DSM 25731</strain>
    </source>
</reference>
<organism evidence="1 2">
    <name type="scientific">Kordia periserrulae</name>
    <dbReference type="NCBI Taxonomy" id="701523"/>
    <lineage>
        <taxon>Bacteria</taxon>
        <taxon>Pseudomonadati</taxon>
        <taxon>Bacteroidota</taxon>
        <taxon>Flavobacteriia</taxon>
        <taxon>Flavobacteriales</taxon>
        <taxon>Flavobacteriaceae</taxon>
        <taxon>Kordia</taxon>
    </lineage>
</organism>
<dbReference type="NCBIfam" id="NF038153">
    <property type="entry name" value="lant_leader_L1a"/>
    <property type="match status" value="1"/>
</dbReference>
<accession>A0A2T6C5Q4</accession>
<name>A0A2T6C5Q4_9FLAO</name>
<protein>
    <submittedName>
        <fullName evidence="1">Uncharacterized protein</fullName>
    </submittedName>
</protein>
<dbReference type="Proteomes" id="UP000244090">
    <property type="component" value="Unassembled WGS sequence"/>
</dbReference>
<dbReference type="AlphaFoldDB" id="A0A2T6C5Q4"/>
<dbReference type="EMBL" id="QBKT01000001">
    <property type="protein sequence ID" value="PTX63623.1"/>
    <property type="molecule type" value="Genomic_DNA"/>
</dbReference>
<gene>
    <name evidence="1" type="ORF">C8N46_101224</name>
</gene>
<dbReference type="InterPro" id="IPR058238">
    <property type="entry name" value="Lant_leader_dom"/>
</dbReference>